<dbReference type="GO" id="GO:0005886">
    <property type="term" value="C:plasma membrane"/>
    <property type="evidence" value="ECO:0007669"/>
    <property type="project" value="TreeGrafter"/>
</dbReference>
<feature type="transmembrane region" description="Helical" evidence="5">
    <location>
        <begin position="435"/>
        <end position="456"/>
    </location>
</feature>
<evidence type="ECO:0000256" key="4">
    <source>
        <dbReference type="ARBA" id="ARBA00023136"/>
    </source>
</evidence>
<comment type="caution">
    <text evidence="7">The sequence shown here is derived from an EMBL/GenBank/DDBJ whole genome shotgun (WGS) entry which is preliminary data.</text>
</comment>
<dbReference type="GO" id="GO:0022857">
    <property type="term" value="F:transmembrane transporter activity"/>
    <property type="evidence" value="ECO:0007669"/>
    <property type="project" value="InterPro"/>
</dbReference>
<dbReference type="InterPro" id="IPR036259">
    <property type="entry name" value="MFS_trans_sf"/>
</dbReference>
<feature type="transmembrane region" description="Helical" evidence="5">
    <location>
        <begin position="128"/>
        <end position="148"/>
    </location>
</feature>
<dbReference type="InterPro" id="IPR020846">
    <property type="entry name" value="MFS_dom"/>
</dbReference>
<evidence type="ECO:0000259" key="6">
    <source>
        <dbReference type="PROSITE" id="PS50850"/>
    </source>
</evidence>
<reference evidence="7 8" key="1">
    <citation type="submission" date="2018-11" db="EMBL/GenBank/DDBJ databases">
        <title>Genome assembly of Steccherinum ochraceum LE-BIN_3174, the white-rot fungus of the Steccherinaceae family (The Residual Polyporoid clade, Polyporales, Basidiomycota).</title>
        <authorList>
            <person name="Fedorova T.V."/>
            <person name="Glazunova O.A."/>
            <person name="Landesman E.O."/>
            <person name="Moiseenko K.V."/>
            <person name="Psurtseva N.V."/>
            <person name="Savinova O.S."/>
            <person name="Shakhova N.V."/>
            <person name="Tyazhelova T.V."/>
            <person name="Vasina D.V."/>
        </authorList>
    </citation>
    <scope>NUCLEOTIDE SEQUENCE [LARGE SCALE GENOMIC DNA]</scope>
    <source>
        <strain evidence="7 8">LE-BIN_3174</strain>
    </source>
</reference>
<dbReference type="PROSITE" id="PS50850">
    <property type="entry name" value="MFS"/>
    <property type="match status" value="1"/>
</dbReference>
<evidence type="ECO:0000313" key="8">
    <source>
        <dbReference type="Proteomes" id="UP000292702"/>
    </source>
</evidence>
<protein>
    <recommendedName>
        <fullName evidence="6">Major facilitator superfamily (MFS) profile domain-containing protein</fullName>
    </recommendedName>
</protein>
<feature type="transmembrane region" description="Helical" evidence="5">
    <location>
        <begin position="463"/>
        <end position="484"/>
    </location>
</feature>
<keyword evidence="4 5" id="KW-0472">Membrane</keyword>
<proteinExistence type="predicted"/>
<keyword evidence="2 5" id="KW-0812">Transmembrane</keyword>
<feature type="transmembrane region" description="Helical" evidence="5">
    <location>
        <begin position="218"/>
        <end position="242"/>
    </location>
</feature>
<gene>
    <name evidence="7" type="ORF">EIP91_008834</name>
</gene>
<dbReference type="InterPro" id="IPR011701">
    <property type="entry name" value="MFS"/>
</dbReference>
<dbReference type="PANTHER" id="PTHR23502">
    <property type="entry name" value="MAJOR FACILITATOR SUPERFAMILY"/>
    <property type="match status" value="1"/>
</dbReference>
<dbReference type="Gene3D" id="1.20.1250.20">
    <property type="entry name" value="MFS general substrate transporter like domains"/>
    <property type="match status" value="1"/>
</dbReference>
<evidence type="ECO:0000256" key="1">
    <source>
        <dbReference type="ARBA" id="ARBA00004141"/>
    </source>
</evidence>
<dbReference type="EMBL" id="RWJN01000498">
    <property type="protein sequence ID" value="TCD61154.1"/>
    <property type="molecule type" value="Genomic_DNA"/>
</dbReference>
<sequence>MLFFETHRFSPATNSVVRETPSDTTLRDTVKLESGVKKNEREDVFAVAEEYPNDSRYAASLQMNTEGSIFIDWDGPTDPANPKNWSVWRKWAITMVPALYSGISPLASSVASPGNNLIAADLHITNPVVLDMTTTIFVLAYAFGPMIFSPLSEVYGRRRVLHGAHLLFLAFNLGCGFAQTTAQLLIFRFLAGLGGSCPLAVGGGVISDMWSTDDRGQAVNIFSLWPFLGPAIGPIAGSWIAQNTTWRWAFWSTTIAGAVLLLLGIIVLEETYAPLILERKAKAHKLILEKKGVLAPEVHVAGVMKQHWKLLVRKALIRPFQLFFGEAIIQVFGIYMAFIYGLLYLFLTSMPGIFKGIYGQSVGIAGLHYIALALGIVVGSLANAMLLNKVYNYCRKRNGGQSKPEFRLPLMIPGSVLLPVGLFLTGWTARHNIHWIVPDIGIVLVGAGILLDFVAIQTYVIDAFALHAASALAAVMFIRALAGFGFPLFSPYMYSALGYGKGDTILAAFAIAVGCPAPFFFWHVGARFRRKSEYAA</sequence>
<keyword evidence="3 5" id="KW-1133">Transmembrane helix</keyword>
<dbReference type="AlphaFoldDB" id="A0A4R0RFI6"/>
<feature type="transmembrane region" description="Helical" evidence="5">
    <location>
        <begin position="185"/>
        <end position="206"/>
    </location>
</feature>
<feature type="transmembrane region" description="Helical" evidence="5">
    <location>
        <begin position="504"/>
        <end position="522"/>
    </location>
</feature>
<dbReference type="STRING" id="92696.A0A4R0RFI6"/>
<feature type="transmembrane region" description="Helical" evidence="5">
    <location>
        <begin position="248"/>
        <end position="268"/>
    </location>
</feature>
<evidence type="ECO:0000256" key="2">
    <source>
        <dbReference type="ARBA" id="ARBA00022692"/>
    </source>
</evidence>
<dbReference type="PANTHER" id="PTHR23502:SF60">
    <property type="entry name" value="MAJOR FACILITATOR SUPERFAMILY (MFS) PROFILE DOMAIN-CONTAINING PROTEIN-RELATED"/>
    <property type="match status" value="1"/>
</dbReference>
<evidence type="ECO:0000256" key="3">
    <source>
        <dbReference type="ARBA" id="ARBA00022989"/>
    </source>
</evidence>
<keyword evidence="8" id="KW-1185">Reference proteome</keyword>
<feature type="transmembrane region" description="Helical" evidence="5">
    <location>
        <begin position="160"/>
        <end position="179"/>
    </location>
</feature>
<dbReference type="SUPFAM" id="SSF103473">
    <property type="entry name" value="MFS general substrate transporter"/>
    <property type="match status" value="1"/>
</dbReference>
<organism evidence="7 8">
    <name type="scientific">Steccherinum ochraceum</name>
    <dbReference type="NCBI Taxonomy" id="92696"/>
    <lineage>
        <taxon>Eukaryota</taxon>
        <taxon>Fungi</taxon>
        <taxon>Dikarya</taxon>
        <taxon>Basidiomycota</taxon>
        <taxon>Agaricomycotina</taxon>
        <taxon>Agaricomycetes</taxon>
        <taxon>Polyporales</taxon>
        <taxon>Steccherinaceae</taxon>
        <taxon>Steccherinum</taxon>
    </lineage>
</organism>
<feature type="domain" description="Major facilitator superfamily (MFS) profile" evidence="6">
    <location>
        <begin position="93"/>
        <end position="527"/>
    </location>
</feature>
<dbReference type="FunFam" id="1.20.1250.20:FF:000011">
    <property type="entry name" value="MFS multidrug transporter, putative"/>
    <property type="match status" value="1"/>
</dbReference>
<feature type="transmembrane region" description="Helical" evidence="5">
    <location>
        <begin position="367"/>
        <end position="387"/>
    </location>
</feature>
<dbReference type="CDD" id="cd17323">
    <property type="entry name" value="MFS_Tpo1_MDR_like"/>
    <property type="match status" value="1"/>
</dbReference>
<comment type="subcellular location">
    <subcellularLocation>
        <location evidence="1">Membrane</location>
        <topology evidence="1">Multi-pass membrane protein</topology>
    </subcellularLocation>
</comment>
<accession>A0A4R0RFI6</accession>
<evidence type="ECO:0000256" key="5">
    <source>
        <dbReference type="SAM" id="Phobius"/>
    </source>
</evidence>
<evidence type="ECO:0000313" key="7">
    <source>
        <dbReference type="EMBL" id="TCD61154.1"/>
    </source>
</evidence>
<dbReference type="Proteomes" id="UP000292702">
    <property type="component" value="Unassembled WGS sequence"/>
</dbReference>
<feature type="transmembrane region" description="Helical" evidence="5">
    <location>
        <begin position="408"/>
        <end position="429"/>
    </location>
</feature>
<feature type="transmembrane region" description="Helical" evidence="5">
    <location>
        <begin position="323"/>
        <end position="347"/>
    </location>
</feature>
<name>A0A4R0RFI6_9APHY</name>
<dbReference type="Pfam" id="PF07690">
    <property type="entry name" value="MFS_1"/>
    <property type="match status" value="1"/>
</dbReference>
<dbReference type="OrthoDB" id="6770063at2759"/>